<name>A0A9D1L331_9BACT</name>
<dbReference type="Pfam" id="PF21448">
    <property type="entry name" value="DNMK"/>
    <property type="match status" value="1"/>
</dbReference>
<comment type="caution">
    <text evidence="1">The sequence shown here is derived from an EMBL/GenBank/DDBJ whole genome shotgun (WGS) entry which is preliminary data.</text>
</comment>
<proteinExistence type="predicted"/>
<dbReference type="Gene3D" id="3.40.50.300">
    <property type="entry name" value="P-loop containing nucleotide triphosphate hydrolases"/>
    <property type="match status" value="1"/>
</dbReference>
<gene>
    <name evidence="1" type="ORF">IAD49_01725</name>
</gene>
<dbReference type="Proteomes" id="UP000824087">
    <property type="component" value="Unassembled WGS sequence"/>
</dbReference>
<reference evidence="1" key="2">
    <citation type="journal article" date="2021" name="PeerJ">
        <title>Extensive microbial diversity within the chicken gut microbiome revealed by metagenomics and culture.</title>
        <authorList>
            <person name="Gilroy R."/>
            <person name="Ravi A."/>
            <person name="Getino M."/>
            <person name="Pursley I."/>
            <person name="Horton D.L."/>
            <person name="Alikhan N.F."/>
            <person name="Baker D."/>
            <person name="Gharbi K."/>
            <person name="Hall N."/>
            <person name="Watson M."/>
            <person name="Adriaenssens E.M."/>
            <person name="Foster-Nyarko E."/>
            <person name="Jarju S."/>
            <person name="Secka A."/>
            <person name="Antonio M."/>
            <person name="Oren A."/>
            <person name="Chaudhuri R.R."/>
            <person name="La Ragione R."/>
            <person name="Hildebrand F."/>
            <person name="Pallen M.J."/>
        </authorList>
    </citation>
    <scope>NUCLEOTIDE SEQUENCE</scope>
    <source>
        <strain evidence="1">CHK197-8231</strain>
    </source>
</reference>
<dbReference type="SUPFAM" id="SSF52540">
    <property type="entry name" value="P-loop containing nucleoside triphosphate hydrolases"/>
    <property type="match status" value="1"/>
</dbReference>
<evidence type="ECO:0000313" key="2">
    <source>
        <dbReference type="Proteomes" id="UP000824087"/>
    </source>
</evidence>
<protein>
    <submittedName>
        <fullName evidence="1">Uncharacterized protein</fullName>
    </submittedName>
</protein>
<dbReference type="InterPro" id="IPR048444">
    <property type="entry name" value="DNMK"/>
</dbReference>
<organism evidence="1 2">
    <name type="scientific">Candidatus Fimihabitans intestinipullorum</name>
    <dbReference type="NCBI Taxonomy" id="2840820"/>
    <lineage>
        <taxon>Bacteria</taxon>
        <taxon>Bacillati</taxon>
        <taxon>Mycoplasmatota</taxon>
        <taxon>Mycoplasmatota incertae sedis</taxon>
        <taxon>Candidatus Fimihabitans</taxon>
    </lineage>
</organism>
<dbReference type="AlphaFoldDB" id="A0A9D1L331"/>
<sequence>MLEAIKHTPRIFIICGSARQGKDTLGSYIREYYESKYGKKATVLQYSYYIKDYAKQLTGWDGRDETKPRTVLQQLGTDVIRKEIDSNFFAHRMVEDIQVFSFYYDVLTITDGRFADEVTYVKDRFPNAYVIHIVRPNYDDGLTEEQKHHATEQGLVNFDGYDATIINDGTLEELREKAIKLVEEVEHED</sequence>
<accession>A0A9D1L331</accession>
<dbReference type="InterPro" id="IPR027417">
    <property type="entry name" value="P-loop_NTPase"/>
</dbReference>
<evidence type="ECO:0000313" key="1">
    <source>
        <dbReference type="EMBL" id="HIU22280.1"/>
    </source>
</evidence>
<dbReference type="EMBL" id="DVML01000010">
    <property type="protein sequence ID" value="HIU22280.1"/>
    <property type="molecule type" value="Genomic_DNA"/>
</dbReference>
<reference evidence="1" key="1">
    <citation type="submission" date="2020-10" db="EMBL/GenBank/DDBJ databases">
        <authorList>
            <person name="Gilroy R."/>
        </authorList>
    </citation>
    <scope>NUCLEOTIDE SEQUENCE</scope>
    <source>
        <strain evidence="1">CHK197-8231</strain>
    </source>
</reference>